<comment type="caution">
    <text evidence="1">The sequence shown here is derived from an EMBL/GenBank/DDBJ whole genome shotgun (WGS) entry which is preliminary data.</text>
</comment>
<organism evidence="1 2">
    <name type="scientific">Podospora didyma</name>
    <dbReference type="NCBI Taxonomy" id="330526"/>
    <lineage>
        <taxon>Eukaryota</taxon>
        <taxon>Fungi</taxon>
        <taxon>Dikarya</taxon>
        <taxon>Ascomycota</taxon>
        <taxon>Pezizomycotina</taxon>
        <taxon>Sordariomycetes</taxon>
        <taxon>Sordariomycetidae</taxon>
        <taxon>Sordariales</taxon>
        <taxon>Podosporaceae</taxon>
        <taxon>Podospora</taxon>
    </lineage>
</organism>
<name>A0AAE0K5S1_9PEZI</name>
<gene>
    <name evidence="1" type="ORF">B0H63DRAFT_403181</name>
</gene>
<evidence type="ECO:0008006" key="3">
    <source>
        <dbReference type="Google" id="ProtNLM"/>
    </source>
</evidence>
<reference evidence="1" key="1">
    <citation type="journal article" date="2023" name="Mol. Phylogenet. Evol.">
        <title>Genome-scale phylogeny and comparative genomics of the fungal order Sordariales.</title>
        <authorList>
            <person name="Hensen N."/>
            <person name="Bonometti L."/>
            <person name="Westerberg I."/>
            <person name="Brannstrom I.O."/>
            <person name="Guillou S."/>
            <person name="Cros-Aarteil S."/>
            <person name="Calhoun S."/>
            <person name="Haridas S."/>
            <person name="Kuo A."/>
            <person name="Mondo S."/>
            <person name="Pangilinan J."/>
            <person name="Riley R."/>
            <person name="LaButti K."/>
            <person name="Andreopoulos B."/>
            <person name="Lipzen A."/>
            <person name="Chen C."/>
            <person name="Yan M."/>
            <person name="Daum C."/>
            <person name="Ng V."/>
            <person name="Clum A."/>
            <person name="Steindorff A."/>
            <person name="Ohm R.A."/>
            <person name="Martin F."/>
            <person name="Silar P."/>
            <person name="Natvig D.O."/>
            <person name="Lalanne C."/>
            <person name="Gautier V."/>
            <person name="Ament-Velasquez S.L."/>
            <person name="Kruys A."/>
            <person name="Hutchinson M.I."/>
            <person name="Powell A.J."/>
            <person name="Barry K."/>
            <person name="Miller A.N."/>
            <person name="Grigoriev I.V."/>
            <person name="Debuchy R."/>
            <person name="Gladieux P."/>
            <person name="Hiltunen Thoren M."/>
            <person name="Johannesson H."/>
        </authorList>
    </citation>
    <scope>NUCLEOTIDE SEQUENCE</scope>
    <source>
        <strain evidence="1">CBS 232.78</strain>
    </source>
</reference>
<evidence type="ECO:0000313" key="2">
    <source>
        <dbReference type="Proteomes" id="UP001285441"/>
    </source>
</evidence>
<sequence length="376" mass="44008">MPTPLLQKLRPRTYSQDEEHQPLSKRSRIRESYNVDEQNGSLFFQRLPKKLRDEIYSFVFTSTRLSFGEREMGDKDRPWHFNIKPVPNSLALLRTCRLAKKEIGTSWLGQVLFSFEDNRTFLDKMTALPPNLLSQVRRLRLMRECLVLENIMQGGLVRVPVDCLFKFLPGLRLDEFTVISSPLTLPENDYMTVNDLIAYGSGWKVLHYIFDSSVPLAYRETEMGRPYWRKSQPEDWKLELEQRDGRLSKPKVKIARAKGAKELIFDKQHRMNYVQKRLPGEEQADQPLPTDRKLKAEGMMAKAMIVVAKRGIGVDYEEEGGVPSRLREIVGIREGAWEEFRPYFSNSPKYSREHRHIMIDFYQGSEDMTRDIVRRG</sequence>
<dbReference type="Proteomes" id="UP001285441">
    <property type="component" value="Unassembled WGS sequence"/>
</dbReference>
<dbReference type="PANTHER" id="PTHR38790">
    <property type="entry name" value="2EXR DOMAIN-CONTAINING PROTEIN-RELATED"/>
    <property type="match status" value="1"/>
</dbReference>
<dbReference type="PANTHER" id="PTHR38790:SF4">
    <property type="entry name" value="2EXR DOMAIN-CONTAINING PROTEIN"/>
    <property type="match status" value="1"/>
</dbReference>
<dbReference type="AlphaFoldDB" id="A0AAE0K5S1"/>
<accession>A0AAE0K5S1</accession>
<dbReference type="EMBL" id="JAULSW010000009">
    <property type="protein sequence ID" value="KAK3369860.1"/>
    <property type="molecule type" value="Genomic_DNA"/>
</dbReference>
<protein>
    <recommendedName>
        <fullName evidence="3">F-box domain-containing protein</fullName>
    </recommendedName>
</protein>
<evidence type="ECO:0000313" key="1">
    <source>
        <dbReference type="EMBL" id="KAK3369860.1"/>
    </source>
</evidence>
<keyword evidence="2" id="KW-1185">Reference proteome</keyword>
<proteinExistence type="predicted"/>
<reference evidence="1" key="2">
    <citation type="submission" date="2023-06" db="EMBL/GenBank/DDBJ databases">
        <authorList>
            <consortium name="Lawrence Berkeley National Laboratory"/>
            <person name="Haridas S."/>
            <person name="Hensen N."/>
            <person name="Bonometti L."/>
            <person name="Westerberg I."/>
            <person name="Brannstrom I.O."/>
            <person name="Guillou S."/>
            <person name="Cros-Aarteil S."/>
            <person name="Calhoun S."/>
            <person name="Kuo A."/>
            <person name="Mondo S."/>
            <person name="Pangilinan J."/>
            <person name="Riley R."/>
            <person name="LaButti K."/>
            <person name="Andreopoulos B."/>
            <person name="Lipzen A."/>
            <person name="Chen C."/>
            <person name="Yanf M."/>
            <person name="Daum C."/>
            <person name="Ng V."/>
            <person name="Clum A."/>
            <person name="Steindorff A."/>
            <person name="Ohm R."/>
            <person name="Martin F."/>
            <person name="Silar P."/>
            <person name="Natvig D."/>
            <person name="Lalanne C."/>
            <person name="Gautier V."/>
            <person name="Ament-velasquez S.L."/>
            <person name="Kruys A."/>
            <person name="Hutchinson M.I."/>
            <person name="Powell A.J."/>
            <person name="Barry K."/>
            <person name="Miller A.N."/>
            <person name="Grigoriev I.V."/>
            <person name="Debuchy R."/>
            <person name="Gladieux P."/>
            <person name="Thoren M.H."/>
            <person name="Johannesson H."/>
        </authorList>
    </citation>
    <scope>NUCLEOTIDE SEQUENCE</scope>
    <source>
        <strain evidence="1">CBS 232.78</strain>
    </source>
</reference>